<sequence>MGVNKVYQLYTNHDGNLLLQLSLPTHLLKLVLCTRTQESSLCNMHVFYFNIPWIIDPTEYNCSSRTMTEWRERGSVNEIQGIYFLTFGTVCGSLYLLTMVAMVTGKLTRVPCYRLMFFNGITDILDLIAGSLIVSYFHFTGAVFCSSIALNQFAGHLAWSAWFGSTFNCIALALNRVVEMIPSAHGLRFLFRGKSVYVWMVVCVAIMIGRAFVTRPVLYNSAVAAYLAAPVISDDAGWEVTHYTSILLPIHNISVIAILGILYVVLCCYVVKIRRAANGSIDKLQIQLFLQALVICASTAIAAVSYVFVEFVPVPRAIVIMANVTWQFSHGVHGIVYIFLNKLIRTEVVDLLRCKKRSKPFFTSTHTMTVMQVFYFNLPWIIDPAEYNCSSRPYSEWVSRGSVNLAQGTYFATTGVIFVTLYVLCLIGMFRGRLLKIPCYRLMFFNGFIDILDLFIGSFFTAYFHFTGAVFCSTMIFNWIAGHMAWSAWCGASFNCIVLALNRVVEMTPELHRLRFLFRGKSLYMWMFLCVFYMILRPFISRSIPYNTVVSAYIGSPVTTDDPEWEVVYYALLFLPIHNLTVLVVLVTMYPLLCYRVVSIARIANGGLDKTQIQDYMVSSTCVSTCTFEEK</sequence>
<dbReference type="AlphaFoldDB" id="A0A016VR56"/>
<dbReference type="STRING" id="53326.A0A016VR56"/>
<gene>
    <name evidence="2" type="primary">Acey_s0006.g3011</name>
    <name evidence="2" type="ORF">Y032_0006g3011</name>
</gene>
<dbReference type="Pfam" id="PF10321">
    <property type="entry name" value="7TM_GPCR_Srt"/>
    <property type="match status" value="2"/>
</dbReference>
<name>A0A016VR56_9BILA</name>
<dbReference type="SUPFAM" id="SSF81321">
    <property type="entry name" value="Family A G protein-coupled receptor-like"/>
    <property type="match status" value="2"/>
</dbReference>
<keyword evidence="1" id="KW-1133">Transmembrane helix</keyword>
<feature type="transmembrane region" description="Helical" evidence="1">
    <location>
        <begin position="567"/>
        <end position="593"/>
    </location>
</feature>
<evidence type="ECO:0000313" key="2">
    <source>
        <dbReference type="EMBL" id="EYC29512.1"/>
    </source>
</evidence>
<keyword evidence="1" id="KW-0812">Transmembrane</keyword>
<feature type="transmembrane region" description="Helical" evidence="1">
    <location>
        <begin position="196"/>
        <end position="213"/>
    </location>
</feature>
<feature type="transmembrane region" description="Helical" evidence="1">
    <location>
        <begin position="124"/>
        <end position="150"/>
    </location>
</feature>
<keyword evidence="1" id="KW-0472">Membrane</keyword>
<feature type="transmembrane region" description="Helical" evidence="1">
    <location>
        <begin position="476"/>
        <end position="502"/>
    </location>
</feature>
<feature type="transmembrane region" description="Helical" evidence="1">
    <location>
        <begin position="442"/>
        <end position="464"/>
    </location>
</feature>
<protein>
    <submittedName>
        <fullName evidence="2">Uncharacterized protein</fullName>
    </submittedName>
</protein>
<dbReference type="EMBL" id="JARK01001342">
    <property type="protein sequence ID" value="EYC29512.1"/>
    <property type="molecule type" value="Genomic_DNA"/>
</dbReference>
<feature type="transmembrane region" description="Helical" evidence="1">
    <location>
        <begin position="318"/>
        <end position="340"/>
    </location>
</feature>
<feature type="transmembrane region" description="Helical" evidence="1">
    <location>
        <begin position="361"/>
        <end position="382"/>
    </location>
</feature>
<evidence type="ECO:0000256" key="1">
    <source>
        <dbReference type="SAM" id="Phobius"/>
    </source>
</evidence>
<proteinExistence type="predicted"/>
<feature type="transmembrane region" description="Helical" evidence="1">
    <location>
        <begin position="250"/>
        <end position="271"/>
    </location>
</feature>
<evidence type="ECO:0000313" key="3">
    <source>
        <dbReference type="Proteomes" id="UP000024635"/>
    </source>
</evidence>
<feature type="transmembrane region" description="Helical" evidence="1">
    <location>
        <begin position="292"/>
        <end position="312"/>
    </location>
</feature>
<feature type="transmembrane region" description="Helical" evidence="1">
    <location>
        <begin position="523"/>
        <end position="540"/>
    </location>
</feature>
<keyword evidence="3" id="KW-1185">Reference proteome</keyword>
<dbReference type="OrthoDB" id="5846777at2759"/>
<feature type="transmembrane region" description="Helical" evidence="1">
    <location>
        <begin position="82"/>
        <end position="103"/>
    </location>
</feature>
<feature type="transmembrane region" description="Helical" evidence="1">
    <location>
        <begin position="410"/>
        <end position="430"/>
    </location>
</feature>
<dbReference type="Proteomes" id="UP000024635">
    <property type="component" value="Unassembled WGS sequence"/>
</dbReference>
<comment type="caution">
    <text evidence="2">The sequence shown here is derived from an EMBL/GenBank/DDBJ whole genome shotgun (WGS) entry which is preliminary data.</text>
</comment>
<dbReference type="PANTHER" id="PTHR23021">
    <property type="entry name" value="SERPENTINE RECEPTOR, CLASS T"/>
    <property type="match status" value="1"/>
</dbReference>
<dbReference type="InterPro" id="IPR019425">
    <property type="entry name" value="7TM_GPCR_serpentine_rcpt_Srt"/>
</dbReference>
<reference evidence="3" key="1">
    <citation type="journal article" date="2015" name="Nat. Genet.">
        <title>The genome and transcriptome of the zoonotic hookworm Ancylostoma ceylanicum identify infection-specific gene families.</title>
        <authorList>
            <person name="Schwarz E.M."/>
            <person name="Hu Y."/>
            <person name="Antoshechkin I."/>
            <person name="Miller M.M."/>
            <person name="Sternberg P.W."/>
            <person name="Aroian R.V."/>
        </authorList>
    </citation>
    <scope>NUCLEOTIDE SEQUENCE</scope>
    <source>
        <strain evidence="3">HY135</strain>
    </source>
</reference>
<organism evidence="2 3">
    <name type="scientific">Ancylostoma ceylanicum</name>
    <dbReference type="NCBI Taxonomy" id="53326"/>
    <lineage>
        <taxon>Eukaryota</taxon>
        <taxon>Metazoa</taxon>
        <taxon>Ecdysozoa</taxon>
        <taxon>Nematoda</taxon>
        <taxon>Chromadorea</taxon>
        <taxon>Rhabditida</taxon>
        <taxon>Rhabditina</taxon>
        <taxon>Rhabditomorpha</taxon>
        <taxon>Strongyloidea</taxon>
        <taxon>Ancylostomatidae</taxon>
        <taxon>Ancylostomatinae</taxon>
        <taxon>Ancylostoma</taxon>
    </lineage>
</organism>
<feature type="transmembrane region" description="Helical" evidence="1">
    <location>
        <begin position="156"/>
        <end position="175"/>
    </location>
</feature>
<dbReference type="Gene3D" id="1.20.1070.10">
    <property type="entry name" value="Rhodopsin 7-helix transmembrane proteins"/>
    <property type="match status" value="1"/>
</dbReference>
<accession>A0A016VR56</accession>
<dbReference type="PANTHER" id="PTHR23021:SF11">
    <property type="entry name" value="SERPENTINE RECEPTOR, CLASS T"/>
    <property type="match status" value="1"/>
</dbReference>